<evidence type="ECO:0000313" key="3">
    <source>
        <dbReference type="Proteomes" id="UP000532746"/>
    </source>
</evidence>
<reference evidence="2 3" key="1">
    <citation type="submission" date="2020-08" db="EMBL/GenBank/DDBJ databases">
        <title>Genomic Encyclopedia of Type Strains, Phase IV (KMG-IV): sequencing the most valuable type-strain genomes for metagenomic binning, comparative biology and taxonomic classification.</title>
        <authorList>
            <person name="Goeker M."/>
        </authorList>
    </citation>
    <scope>NUCLEOTIDE SEQUENCE [LARGE SCALE GENOMIC DNA]</scope>
    <source>
        <strain evidence="2 3">DSM 26718</strain>
    </source>
</reference>
<keyword evidence="3" id="KW-1185">Reference proteome</keyword>
<protein>
    <recommendedName>
        <fullName evidence="4">Outer membrane protein beta-barrel domain-containing protein</fullName>
    </recommendedName>
</protein>
<dbReference type="EMBL" id="JACHGG010000005">
    <property type="protein sequence ID" value="MBB6060489.1"/>
    <property type="molecule type" value="Genomic_DNA"/>
</dbReference>
<dbReference type="Proteomes" id="UP000532746">
    <property type="component" value="Unassembled WGS sequence"/>
</dbReference>
<evidence type="ECO:0000256" key="1">
    <source>
        <dbReference type="SAM" id="SignalP"/>
    </source>
</evidence>
<dbReference type="AlphaFoldDB" id="A0A7W9WC49"/>
<proteinExistence type="predicted"/>
<comment type="caution">
    <text evidence="2">The sequence shown here is derived from an EMBL/GenBank/DDBJ whole genome shotgun (WGS) entry which is preliminary data.</text>
</comment>
<accession>A0A7W9WC49</accession>
<gene>
    <name evidence="2" type="ORF">HNQ93_003363</name>
</gene>
<evidence type="ECO:0008006" key="4">
    <source>
        <dbReference type="Google" id="ProtNLM"/>
    </source>
</evidence>
<organism evidence="2 3">
    <name type="scientific">Hymenobacter luteus</name>
    <dbReference type="NCBI Taxonomy" id="1411122"/>
    <lineage>
        <taxon>Bacteria</taxon>
        <taxon>Pseudomonadati</taxon>
        <taxon>Bacteroidota</taxon>
        <taxon>Cytophagia</taxon>
        <taxon>Cytophagales</taxon>
        <taxon>Hymenobacteraceae</taxon>
        <taxon>Hymenobacter</taxon>
    </lineage>
</organism>
<feature type="chain" id="PRO_5031150200" description="Outer membrane protein beta-barrel domain-containing protein" evidence="1">
    <location>
        <begin position="23"/>
        <end position="189"/>
    </location>
</feature>
<sequence>MKRLIFGLVALGLLATTEGAQAQSKKKSSGSGAGYETAIGLRGGGWSSGLTFKHFLSGKNNVAFEGLLTREYQARGGRLTLLLEKHLPVSDFKGLQFYYGAGGHVGVYNGRYYVLDGRFVRGRKRDFYYTYYREDRNYIVGGADLILGLEYKMEDLPFTIGVDYKPFFEVFDGYTGFYNDAAVSLRFAF</sequence>
<feature type="signal peptide" evidence="1">
    <location>
        <begin position="1"/>
        <end position="22"/>
    </location>
</feature>
<evidence type="ECO:0000313" key="2">
    <source>
        <dbReference type="EMBL" id="MBB6060489.1"/>
    </source>
</evidence>
<dbReference type="RefSeq" id="WP_183404571.1">
    <property type="nucleotide sequence ID" value="NZ_JACHGG010000005.1"/>
</dbReference>
<keyword evidence="1" id="KW-0732">Signal</keyword>
<name>A0A7W9WC49_9BACT</name>